<keyword evidence="4 10" id="KW-0436">Ligase</keyword>
<keyword evidence="6 11" id="KW-0067">ATP-binding</keyword>
<dbReference type="PANTHER" id="PTHR23132:SF23">
    <property type="entry name" value="D-ALANINE--D-ALANINE LIGASE B"/>
    <property type="match status" value="1"/>
</dbReference>
<dbReference type="Gene3D" id="3.30.470.20">
    <property type="entry name" value="ATP-grasp fold, B domain"/>
    <property type="match status" value="1"/>
</dbReference>
<dbReference type="Gene3D" id="3.40.50.20">
    <property type="match status" value="1"/>
</dbReference>
<dbReference type="PANTHER" id="PTHR23132">
    <property type="entry name" value="D-ALANINE--D-ALANINE LIGASE"/>
    <property type="match status" value="1"/>
</dbReference>
<evidence type="ECO:0000256" key="6">
    <source>
        <dbReference type="ARBA" id="ARBA00022840"/>
    </source>
</evidence>
<proteinExistence type="inferred from homology"/>
<name>A0ABY3PJI3_9CYAN</name>
<dbReference type="InterPro" id="IPR000291">
    <property type="entry name" value="D-Ala_lig_Van_CS"/>
</dbReference>
<dbReference type="InterPro" id="IPR005905">
    <property type="entry name" value="D_ala_D_ala"/>
</dbReference>
<dbReference type="Proteomes" id="UP001054846">
    <property type="component" value="Chromosome"/>
</dbReference>
<comment type="subcellular location">
    <subcellularLocation>
        <location evidence="1 10">Cytoplasm</location>
    </subcellularLocation>
</comment>
<dbReference type="GO" id="GO:0016874">
    <property type="term" value="F:ligase activity"/>
    <property type="evidence" value="ECO:0007669"/>
    <property type="project" value="UniProtKB-KW"/>
</dbReference>
<dbReference type="Pfam" id="PF01820">
    <property type="entry name" value="Dala_Dala_lig_N"/>
    <property type="match status" value="1"/>
</dbReference>
<evidence type="ECO:0000256" key="10">
    <source>
        <dbReference type="HAMAP-Rule" id="MF_00047"/>
    </source>
</evidence>
<dbReference type="SMART" id="SM01209">
    <property type="entry name" value="GARS_A"/>
    <property type="match status" value="1"/>
</dbReference>
<dbReference type="InterPro" id="IPR011127">
    <property type="entry name" value="Dala_Dala_lig_N"/>
</dbReference>
<dbReference type="EMBL" id="CP063845">
    <property type="protein sequence ID" value="UFP93820.1"/>
    <property type="molecule type" value="Genomic_DNA"/>
</dbReference>
<dbReference type="HAMAP" id="MF_00047">
    <property type="entry name" value="Dala_Dala_lig"/>
    <property type="match status" value="1"/>
</dbReference>
<keyword evidence="5 11" id="KW-0547">Nucleotide-binding</keyword>
<keyword evidence="7 10" id="KW-0133">Cell shape</keyword>
<reference evidence="13 14" key="1">
    <citation type="journal article" date="2021" name="Genome Biol. Evol.">
        <title>Complete Genome Sequencing of a Novel Gloeobacter Species from a Waterfall Cave in Mexico.</title>
        <authorList>
            <person name="Saw J.H."/>
            <person name="Cardona T."/>
            <person name="Montejano G."/>
        </authorList>
    </citation>
    <scope>NUCLEOTIDE SEQUENCE [LARGE SCALE GENOMIC DNA]</scope>
    <source>
        <strain evidence="13">MG652769</strain>
    </source>
</reference>
<dbReference type="Pfam" id="PF07478">
    <property type="entry name" value="Dala_Dala_lig_C"/>
    <property type="match status" value="1"/>
</dbReference>
<dbReference type="PROSITE" id="PS50975">
    <property type="entry name" value="ATP_GRASP"/>
    <property type="match status" value="1"/>
</dbReference>
<sequence>MRVTVLSGSDSPEREVSLASGRAVQVALEKLGHEVTVIDPGPDLPVRLLENPPDFVWIALHGDKGENGKLQGLLDWLGLPYNGSGVTASAIAMDKIVSKRLFIAEGIPTPAYRVAEVVPELTECKEWLRVLGSPLVIKPADGGSTVGVTIAAEATQIPEAVRLALQYSSQVLIERYIPGQEITVALLDGLVLPAIEIVPQGREFYDYEAKYAPGGSRHLIPPNLAADVLKASVDAAYRACRAVGSTGLVRADVRVDPEGQPWVLEVNTLPGMTATSLAPEAAQAAGINFEQLIQRIIDRSLD</sequence>
<dbReference type="InterPro" id="IPR016185">
    <property type="entry name" value="PreATP-grasp_dom_sf"/>
</dbReference>
<evidence type="ECO:0000256" key="2">
    <source>
        <dbReference type="ARBA" id="ARBA00010871"/>
    </source>
</evidence>
<evidence type="ECO:0000256" key="9">
    <source>
        <dbReference type="ARBA" id="ARBA00023316"/>
    </source>
</evidence>
<dbReference type="PROSITE" id="PS00844">
    <property type="entry name" value="DALA_DALA_LIGASE_2"/>
    <property type="match status" value="1"/>
</dbReference>
<dbReference type="PIRSF" id="PIRSF039102">
    <property type="entry name" value="Ddl/VanB"/>
    <property type="match status" value="1"/>
</dbReference>
<dbReference type="SUPFAM" id="SSF56059">
    <property type="entry name" value="Glutathione synthetase ATP-binding domain-like"/>
    <property type="match status" value="1"/>
</dbReference>
<evidence type="ECO:0000256" key="5">
    <source>
        <dbReference type="ARBA" id="ARBA00022741"/>
    </source>
</evidence>
<dbReference type="EC" id="6.3.2.4" evidence="10"/>
<dbReference type="NCBIfam" id="TIGR01205">
    <property type="entry name" value="D_ala_D_alaTIGR"/>
    <property type="match status" value="1"/>
</dbReference>
<dbReference type="InterPro" id="IPR011761">
    <property type="entry name" value="ATP-grasp"/>
</dbReference>
<comment type="catalytic activity">
    <reaction evidence="10">
        <text>2 D-alanine + ATP = D-alanyl-D-alanine + ADP + phosphate + H(+)</text>
        <dbReference type="Rhea" id="RHEA:11224"/>
        <dbReference type="ChEBI" id="CHEBI:15378"/>
        <dbReference type="ChEBI" id="CHEBI:30616"/>
        <dbReference type="ChEBI" id="CHEBI:43474"/>
        <dbReference type="ChEBI" id="CHEBI:57416"/>
        <dbReference type="ChEBI" id="CHEBI:57822"/>
        <dbReference type="ChEBI" id="CHEBI:456216"/>
        <dbReference type="EC" id="6.3.2.4"/>
    </reaction>
</comment>
<protein>
    <recommendedName>
        <fullName evidence="10">D-alanine--D-alanine ligase</fullName>
        <ecNumber evidence="10">6.3.2.4</ecNumber>
    </recommendedName>
    <alternativeName>
        <fullName evidence="10">D-Ala-D-Ala ligase</fullName>
    </alternativeName>
    <alternativeName>
        <fullName evidence="10">D-alanylalanine synthetase</fullName>
    </alternativeName>
</protein>
<evidence type="ECO:0000256" key="8">
    <source>
        <dbReference type="ARBA" id="ARBA00022984"/>
    </source>
</evidence>
<evidence type="ECO:0000313" key="13">
    <source>
        <dbReference type="EMBL" id="UFP93820.1"/>
    </source>
</evidence>
<evidence type="ECO:0000256" key="4">
    <source>
        <dbReference type="ARBA" id="ARBA00022598"/>
    </source>
</evidence>
<dbReference type="Gene3D" id="3.30.1490.20">
    <property type="entry name" value="ATP-grasp fold, A domain"/>
    <property type="match status" value="1"/>
</dbReference>
<evidence type="ECO:0000256" key="1">
    <source>
        <dbReference type="ARBA" id="ARBA00004496"/>
    </source>
</evidence>
<gene>
    <name evidence="10" type="primary">ddl</name>
    <name evidence="13" type="ORF">ISF26_18885</name>
</gene>
<dbReference type="SUPFAM" id="SSF52440">
    <property type="entry name" value="PreATP-grasp domain"/>
    <property type="match status" value="1"/>
</dbReference>
<feature type="domain" description="ATP-grasp" evidence="12">
    <location>
        <begin position="99"/>
        <end position="298"/>
    </location>
</feature>
<evidence type="ECO:0000259" key="12">
    <source>
        <dbReference type="PROSITE" id="PS50975"/>
    </source>
</evidence>
<dbReference type="NCBIfam" id="NF002378">
    <property type="entry name" value="PRK01372.1"/>
    <property type="match status" value="1"/>
</dbReference>
<evidence type="ECO:0000256" key="7">
    <source>
        <dbReference type="ARBA" id="ARBA00022960"/>
    </source>
</evidence>
<dbReference type="RefSeq" id="WP_230840873.1">
    <property type="nucleotide sequence ID" value="NZ_CP063845.1"/>
</dbReference>
<keyword evidence="3 10" id="KW-0963">Cytoplasm</keyword>
<evidence type="ECO:0000313" key="14">
    <source>
        <dbReference type="Proteomes" id="UP001054846"/>
    </source>
</evidence>
<comment type="pathway">
    <text evidence="10">Cell wall biogenesis; peptidoglycan biosynthesis.</text>
</comment>
<keyword evidence="8 10" id="KW-0573">Peptidoglycan synthesis</keyword>
<comment type="similarity">
    <text evidence="2 10">Belongs to the D-alanine--D-alanine ligase family.</text>
</comment>
<keyword evidence="14" id="KW-1185">Reference proteome</keyword>
<dbReference type="InterPro" id="IPR013815">
    <property type="entry name" value="ATP_grasp_subdomain_1"/>
</dbReference>
<dbReference type="PROSITE" id="PS00843">
    <property type="entry name" value="DALA_DALA_LIGASE_1"/>
    <property type="match status" value="1"/>
</dbReference>
<comment type="function">
    <text evidence="10">Cell wall formation.</text>
</comment>
<dbReference type="InterPro" id="IPR011095">
    <property type="entry name" value="Dala_Dala_lig_C"/>
</dbReference>
<keyword evidence="9 10" id="KW-0961">Cell wall biogenesis/degradation</keyword>
<accession>A0ABY3PJI3</accession>
<organism evidence="13 14">
    <name type="scientific">Gloeobacter morelensis MG652769</name>
    <dbReference type="NCBI Taxonomy" id="2781736"/>
    <lineage>
        <taxon>Bacteria</taxon>
        <taxon>Bacillati</taxon>
        <taxon>Cyanobacteriota</taxon>
        <taxon>Cyanophyceae</taxon>
        <taxon>Gloeobacterales</taxon>
        <taxon>Gloeobacteraceae</taxon>
        <taxon>Gloeobacter</taxon>
        <taxon>Gloeobacter morelensis</taxon>
    </lineage>
</organism>
<evidence type="ECO:0000256" key="3">
    <source>
        <dbReference type="ARBA" id="ARBA00022490"/>
    </source>
</evidence>
<evidence type="ECO:0000256" key="11">
    <source>
        <dbReference type="PROSITE-ProRule" id="PRU00409"/>
    </source>
</evidence>